<comment type="caution">
    <text evidence="1">The sequence shown here is derived from an EMBL/GenBank/DDBJ whole genome shotgun (WGS) entry which is preliminary data.</text>
</comment>
<gene>
    <name evidence="1" type="ORF">LCGC14_1758400</name>
</gene>
<accession>A0A0F9H1V1</accession>
<feature type="non-terminal residue" evidence="1">
    <location>
        <position position="1"/>
    </location>
</feature>
<dbReference type="AlphaFoldDB" id="A0A0F9H1V1"/>
<protein>
    <submittedName>
        <fullName evidence="1">Uncharacterized protein</fullName>
    </submittedName>
</protein>
<organism evidence="1">
    <name type="scientific">marine sediment metagenome</name>
    <dbReference type="NCBI Taxonomy" id="412755"/>
    <lineage>
        <taxon>unclassified sequences</taxon>
        <taxon>metagenomes</taxon>
        <taxon>ecological metagenomes</taxon>
    </lineage>
</organism>
<sequence length="56" mass="6307">TFSILAFMMASVDMLFIDVLLDLNMQKYELNVKRFGTISPKLIVPNLFTPISGQAL</sequence>
<reference evidence="1" key="1">
    <citation type="journal article" date="2015" name="Nature">
        <title>Complex archaea that bridge the gap between prokaryotes and eukaryotes.</title>
        <authorList>
            <person name="Spang A."/>
            <person name="Saw J.H."/>
            <person name="Jorgensen S.L."/>
            <person name="Zaremba-Niedzwiedzka K."/>
            <person name="Martijn J."/>
            <person name="Lind A.E."/>
            <person name="van Eijk R."/>
            <person name="Schleper C."/>
            <person name="Guy L."/>
            <person name="Ettema T.J."/>
        </authorList>
    </citation>
    <scope>NUCLEOTIDE SEQUENCE</scope>
</reference>
<dbReference type="EMBL" id="LAZR01016323">
    <property type="protein sequence ID" value="KKM05014.1"/>
    <property type="molecule type" value="Genomic_DNA"/>
</dbReference>
<evidence type="ECO:0000313" key="1">
    <source>
        <dbReference type="EMBL" id="KKM05014.1"/>
    </source>
</evidence>
<proteinExistence type="predicted"/>
<name>A0A0F9H1V1_9ZZZZ</name>